<evidence type="ECO:0000313" key="4">
    <source>
        <dbReference type="Proteomes" id="UP000051966"/>
    </source>
</evidence>
<dbReference type="STRING" id="1423743.FD41_GL000115"/>
<dbReference type="EMBL" id="AZFY01000082">
    <property type="protein sequence ID" value="KRM08559.1"/>
    <property type="molecule type" value="Genomic_DNA"/>
</dbReference>
<reference evidence="2 4" key="2">
    <citation type="journal article" date="2015" name="Genome Announc.">
        <title>Expanding the biotechnology potential of lactobacilli through comparative genomics of 213 strains and associated genera.</title>
        <authorList>
            <person name="Sun Z."/>
            <person name="Harris H.M."/>
            <person name="McCann A."/>
            <person name="Guo C."/>
            <person name="Argimon S."/>
            <person name="Zhang W."/>
            <person name="Yang X."/>
            <person name="Jeffery I.B."/>
            <person name="Cooney J.C."/>
            <person name="Kagawa T.F."/>
            <person name="Liu W."/>
            <person name="Song Y."/>
            <person name="Salvetti E."/>
            <person name="Wrobel A."/>
            <person name="Rasinkangas P."/>
            <person name="Parkhill J."/>
            <person name="Rea M.C."/>
            <person name="O'Sullivan O."/>
            <person name="Ritari J."/>
            <person name="Douillard F.P."/>
            <person name="Paul Ross R."/>
            <person name="Yang R."/>
            <person name="Briner A.E."/>
            <person name="Felis G.E."/>
            <person name="de Vos W.M."/>
            <person name="Barrangou R."/>
            <person name="Klaenhammer T.R."/>
            <person name="Caufield P.W."/>
            <person name="Cui Y."/>
            <person name="Zhang H."/>
            <person name="O'Toole P.W."/>
        </authorList>
    </citation>
    <scope>NUCLEOTIDE SEQUENCE [LARGE SCALE GENOMIC DNA]</scope>
    <source>
        <strain evidence="2 4">DSM 18382</strain>
    </source>
</reference>
<dbReference type="Proteomes" id="UP000019488">
    <property type="component" value="Unassembled WGS sequence"/>
</dbReference>
<keyword evidence="4" id="KW-1185">Reference proteome</keyword>
<evidence type="ECO:0000313" key="2">
    <source>
        <dbReference type="EMBL" id="KRM08559.1"/>
    </source>
</evidence>
<sequence length="81" mass="9397">MTINKEFTDRLLNILDASPNRVVGTKYTKSVLNLFNKYPLADIKDSLNKLPADKYTYHLYEDFEHDRISGFGVRDDSRNPS</sequence>
<organism evidence="1 3">
    <name type="scientific">Lentilactobacillus farraginis DSM 18382 = JCM 14108</name>
    <dbReference type="NCBI Taxonomy" id="1423743"/>
    <lineage>
        <taxon>Bacteria</taxon>
        <taxon>Bacillati</taxon>
        <taxon>Bacillota</taxon>
        <taxon>Bacilli</taxon>
        <taxon>Lactobacillales</taxon>
        <taxon>Lactobacillaceae</taxon>
        <taxon>Lentilactobacillus</taxon>
    </lineage>
</organism>
<name>X0PBY8_9LACO</name>
<dbReference type="AlphaFoldDB" id="X0PBY8"/>
<comment type="caution">
    <text evidence="1">The sequence shown here is derived from an EMBL/GenBank/DDBJ whole genome shotgun (WGS) entry which is preliminary data.</text>
</comment>
<evidence type="ECO:0000313" key="1">
    <source>
        <dbReference type="EMBL" id="GAF37618.1"/>
    </source>
</evidence>
<protein>
    <submittedName>
        <fullName evidence="1">Uncharacterized protein</fullName>
    </submittedName>
</protein>
<accession>X0PBY8</accession>
<proteinExistence type="predicted"/>
<evidence type="ECO:0000313" key="3">
    <source>
        <dbReference type="Proteomes" id="UP000019488"/>
    </source>
</evidence>
<dbReference type="Proteomes" id="UP000051966">
    <property type="component" value="Unassembled WGS sequence"/>
</dbReference>
<gene>
    <name evidence="2" type="ORF">FD41_GL000115</name>
    <name evidence="1" type="ORF">JCM14108_2673</name>
</gene>
<reference evidence="1" key="1">
    <citation type="journal article" date="2014" name="Genome Announc.">
        <title>Draft Genome Sequences of Two Lactobacillus Strains, L. farraginis JCM 14108T and L. composti JCM 14202T, Isolated from Compost of Distilled Shochu Residue.</title>
        <authorList>
            <person name="Yuki M."/>
            <person name="Oshima K."/>
            <person name="Suda W."/>
            <person name="Kitahara M."/>
            <person name="Kitamura K."/>
            <person name="Iida T."/>
            <person name="Hattori M."/>
            <person name="Ohkuma M."/>
        </authorList>
    </citation>
    <scope>NUCLEOTIDE SEQUENCE [LARGE SCALE GENOMIC DNA]</scope>
    <source>
        <strain evidence="1">JCM 14108</strain>
    </source>
</reference>
<dbReference type="EMBL" id="BAKI01000039">
    <property type="protein sequence ID" value="GAF37618.1"/>
    <property type="molecule type" value="Genomic_DNA"/>
</dbReference>